<reference evidence="1" key="2">
    <citation type="journal article" date="2015" name="Fish Shellfish Immunol.">
        <title>Early steps in the European eel (Anguilla anguilla)-Vibrio vulnificus interaction in the gills: Role of the RtxA13 toxin.</title>
        <authorList>
            <person name="Callol A."/>
            <person name="Pajuelo D."/>
            <person name="Ebbesson L."/>
            <person name="Teles M."/>
            <person name="MacKenzie S."/>
            <person name="Amaro C."/>
        </authorList>
    </citation>
    <scope>NUCLEOTIDE SEQUENCE</scope>
</reference>
<reference evidence="1" key="1">
    <citation type="submission" date="2014-11" db="EMBL/GenBank/DDBJ databases">
        <authorList>
            <person name="Amaro Gonzalez C."/>
        </authorList>
    </citation>
    <scope>NUCLEOTIDE SEQUENCE</scope>
</reference>
<organism evidence="1">
    <name type="scientific">Anguilla anguilla</name>
    <name type="common">European freshwater eel</name>
    <name type="synonym">Muraena anguilla</name>
    <dbReference type="NCBI Taxonomy" id="7936"/>
    <lineage>
        <taxon>Eukaryota</taxon>
        <taxon>Metazoa</taxon>
        <taxon>Chordata</taxon>
        <taxon>Craniata</taxon>
        <taxon>Vertebrata</taxon>
        <taxon>Euteleostomi</taxon>
        <taxon>Actinopterygii</taxon>
        <taxon>Neopterygii</taxon>
        <taxon>Teleostei</taxon>
        <taxon>Anguilliformes</taxon>
        <taxon>Anguillidae</taxon>
        <taxon>Anguilla</taxon>
    </lineage>
</organism>
<name>A0A0E9U9E8_ANGAN</name>
<dbReference type="EMBL" id="GBXM01044272">
    <property type="protein sequence ID" value="JAH64305.1"/>
    <property type="molecule type" value="Transcribed_RNA"/>
</dbReference>
<sequence>MFRSVCLTLKFCLCHCLD</sequence>
<dbReference type="EMBL" id="GBXM01046235">
    <property type="protein sequence ID" value="JAH62342.1"/>
    <property type="molecule type" value="Transcribed_RNA"/>
</dbReference>
<dbReference type="AlphaFoldDB" id="A0A0E9U9E8"/>
<dbReference type="EMBL" id="GBXM01037706">
    <property type="protein sequence ID" value="JAH70871.1"/>
    <property type="molecule type" value="Transcribed_RNA"/>
</dbReference>
<proteinExistence type="predicted"/>
<evidence type="ECO:0000313" key="1">
    <source>
        <dbReference type="EMBL" id="JAH62342.1"/>
    </source>
</evidence>
<protein>
    <submittedName>
        <fullName evidence="1">Uncharacterized protein</fullName>
    </submittedName>
</protein>
<accession>A0A0E9U9E8</accession>